<proteinExistence type="predicted"/>
<protein>
    <recommendedName>
        <fullName evidence="3">MmcB family DNA repair protein</fullName>
    </recommendedName>
</protein>
<keyword evidence="2" id="KW-1185">Reference proteome</keyword>
<evidence type="ECO:0008006" key="3">
    <source>
        <dbReference type="Google" id="ProtNLM"/>
    </source>
</evidence>
<sequence length="284" mass="32041">MKWTHDALQEDLAQYLREKTQRMVWTNMQLGPVGSPRPDAYSLAFSFSRFTPLAYEVKISTSDFRRDVTAGKWQSYLRYASAVTFAVPTGLIGKDDIPSGCGLMVRNDTGWRTVKAPTLRAVDNLPLDAWLKLLMDGVSRLVELSLPTRRDEYRLIAELEVRLGKEVSELLHDRRSARYRYEQATAALEEGAKAADTKYRELMERARKDADRDAATIDSARRELAEALGLEPDARTFEIAGAARSAALRLEQDAEVQRLRRLLKQVSQSLDEVDKPLPAIARAA</sequence>
<dbReference type="KEGG" id="cnan:A2G96_07890"/>
<name>A0A142JHU8_9BURK</name>
<evidence type="ECO:0000313" key="1">
    <source>
        <dbReference type="EMBL" id="AMR77660.1"/>
    </source>
</evidence>
<dbReference type="Proteomes" id="UP000075238">
    <property type="component" value="Chromosome 1"/>
</dbReference>
<evidence type="ECO:0000313" key="2">
    <source>
        <dbReference type="Proteomes" id="UP000075238"/>
    </source>
</evidence>
<accession>A0A142JHU8</accession>
<gene>
    <name evidence="1" type="ORF">A2G96_07890</name>
</gene>
<organism evidence="1 2">
    <name type="scientific">Cupriavidus nantongensis</name>
    <dbReference type="NCBI Taxonomy" id="1796606"/>
    <lineage>
        <taxon>Bacteria</taxon>
        <taxon>Pseudomonadati</taxon>
        <taxon>Pseudomonadota</taxon>
        <taxon>Betaproteobacteria</taxon>
        <taxon>Burkholderiales</taxon>
        <taxon>Burkholderiaceae</taxon>
        <taxon>Cupriavidus</taxon>
    </lineage>
</organism>
<dbReference type="OrthoDB" id="198812at2"/>
<dbReference type="RefSeq" id="WP_062798324.1">
    <property type="nucleotide sequence ID" value="NZ_CP014844.1"/>
</dbReference>
<dbReference type="STRING" id="1796606.A2G96_07890"/>
<dbReference type="AlphaFoldDB" id="A0A142JHU8"/>
<reference evidence="1 2" key="1">
    <citation type="submission" date="2016-03" db="EMBL/GenBank/DDBJ databases">
        <title>Complete genome sequence of a novel chlorpyrifos degrading bacterium, Cupriavidus nantongensis sp. X1.</title>
        <authorList>
            <person name="Fang L."/>
        </authorList>
    </citation>
    <scope>NUCLEOTIDE SEQUENCE [LARGE SCALE GENOMIC DNA]</scope>
    <source>
        <strain evidence="1 2">X1</strain>
    </source>
</reference>
<dbReference type="EMBL" id="CP014844">
    <property type="protein sequence ID" value="AMR77660.1"/>
    <property type="molecule type" value="Genomic_DNA"/>
</dbReference>